<organism evidence="1 2">
    <name type="scientific">Streptomyces sanglieri</name>
    <dbReference type="NCBI Taxonomy" id="193460"/>
    <lineage>
        <taxon>Bacteria</taxon>
        <taxon>Bacillati</taxon>
        <taxon>Actinomycetota</taxon>
        <taxon>Actinomycetes</taxon>
        <taxon>Kitasatosporales</taxon>
        <taxon>Streptomycetaceae</taxon>
        <taxon>Streptomyces</taxon>
    </lineage>
</organism>
<comment type="caution">
    <text evidence="1">The sequence shown here is derived from an EMBL/GenBank/DDBJ whole genome shotgun (WGS) entry which is preliminary data.</text>
</comment>
<name>A0ABW2X929_9ACTN</name>
<evidence type="ECO:0000313" key="1">
    <source>
        <dbReference type="EMBL" id="MFD0628530.1"/>
    </source>
</evidence>
<dbReference type="EMBL" id="JBHTGL010000008">
    <property type="protein sequence ID" value="MFD0628530.1"/>
    <property type="molecule type" value="Genomic_DNA"/>
</dbReference>
<dbReference type="Proteomes" id="UP001596915">
    <property type="component" value="Unassembled WGS sequence"/>
</dbReference>
<protein>
    <submittedName>
        <fullName evidence="1">DUF6233 domain-containing protein</fullName>
    </submittedName>
</protein>
<accession>A0ABW2X929</accession>
<reference evidence="2" key="1">
    <citation type="journal article" date="2019" name="Int. J. Syst. Evol. Microbiol.">
        <title>The Global Catalogue of Microorganisms (GCM) 10K type strain sequencing project: providing services to taxonomists for standard genome sequencing and annotation.</title>
        <authorList>
            <consortium name="The Broad Institute Genomics Platform"/>
            <consortium name="The Broad Institute Genome Sequencing Center for Infectious Disease"/>
            <person name="Wu L."/>
            <person name="Ma J."/>
        </authorList>
    </citation>
    <scope>NUCLEOTIDE SEQUENCE [LARGE SCALE GENOMIC DNA]</scope>
    <source>
        <strain evidence="2">JCM 12607</strain>
    </source>
</reference>
<sequence length="64" mass="7431">MVRAFEAQTWRTQRGDRLRVRMARGGCYMARKIRAVTREQALQALVTDVQACIDRYRYANPSPA</sequence>
<proteinExistence type="predicted"/>
<gene>
    <name evidence="1" type="ORF">ACFQ2K_43835</name>
</gene>
<evidence type="ECO:0000313" key="2">
    <source>
        <dbReference type="Proteomes" id="UP001596915"/>
    </source>
</evidence>
<dbReference type="InterPro" id="IPR046200">
    <property type="entry name" value="DUF6233"/>
</dbReference>
<keyword evidence="2" id="KW-1185">Reference proteome</keyword>
<dbReference type="Pfam" id="PF19746">
    <property type="entry name" value="DUF6233"/>
    <property type="match status" value="1"/>
</dbReference>